<reference evidence="15" key="1">
    <citation type="journal article" date="2023" name="Science">
        <title>Genome structures resolve the early diversification of teleost fishes.</title>
        <authorList>
            <person name="Parey E."/>
            <person name="Louis A."/>
            <person name="Montfort J."/>
            <person name="Bouchez O."/>
            <person name="Roques C."/>
            <person name="Iampietro C."/>
            <person name="Lluch J."/>
            <person name="Castinel A."/>
            <person name="Donnadieu C."/>
            <person name="Desvignes T."/>
            <person name="Floi Bucao C."/>
            <person name="Jouanno E."/>
            <person name="Wen M."/>
            <person name="Mejri S."/>
            <person name="Dirks R."/>
            <person name="Jansen H."/>
            <person name="Henkel C."/>
            <person name="Chen W.J."/>
            <person name="Zahm M."/>
            <person name="Cabau C."/>
            <person name="Klopp C."/>
            <person name="Thompson A.W."/>
            <person name="Robinson-Rechavi M."/>
            <person name="Braasch I."/>
            <person name="Lecointre G."/>
            <person name="Bobe J."/>
            <person name="Postlethwait J.H."/>
            <person name="Berthelot C."/>
            <person name="Roest Crollius H."/>
            <person name="Guiguen Y."/>
        </authorList>
    </citation>
    <scope>NUCLEOTIDE SEQUENCE</scope>
    <source>
        <strain evidence="15">NC1722</strain>
    </source>
</reference>
<dbReference type="GO" id="GO:0004674">
    <property type="term" value="F:protein serine/threonine kinase activity"/>
    <property type="evidence" value="ECO:0007669"/>
    <property type="project" value="UniProtKB-KW"/>
</dbReference>
<dbReference type="InterPro" id="IPR011009">
    <property type="entry name" value="Kinase-like_dom_sf"/>
</dbReference>
<protein>
    <recommendedName>
        <fullName evidence="2">non-specific serine/threonine protein kinase</fullName>
        <ecNumber evidence="2">2.7.11.1</ecNumber>
    </recommendedName>
</protein>
<organism evidence="15 16">
    <name type="scientific">Aldrovandia affinis</name>
    <dbReference type="NCBI Taxonomy" id="143900"/>
    <lineage>
        <taxon>Eukaryota</taxon>
        <taxon>Metazoa</taxon>
        <taxon>Chordata</taxon>
        <taxon>Craniata</taxon>
        <taxon>Vertebrata</taxon>
        <taxon>Euteleostomi</taxon>
        <taxon>Actinopterygii</taxon>
        <taxon>Neopterygii</taxon>
        <taxon>Teleostei</taxon>
        <taxon>Notacanthiformes</taxon>
        <taxon>Halosauridae</taxon>
        <taxon>Aldrovandia</taxon>
    </lineage>
</organism>
<name>A0AAD7S4Q6_9TELE</name>
<dbReference type="InterPro" id="IPR051585">
    <property type="entry name" value="STE20_Ser/Thr_Kinases"/>
</dbReference>
<dbReference type="GO" id="GO:0005524">
    <property type="term" value="F:ATP binding"/>
    <property type="evidence" value="ECO:0007669"/>
    <property type="project" value="UniProtKB-UniRule"/>
</dbReference>
<keyword evidence="6 11" id="KW-0547">Nucleotide-binding</keyword>
<evidence type="ECO:0000256" key="3">
    <source>
        <dbReference type="ARBA" id="ARBA00022527"/>
    </source>
</evidence>
<comment type="catalytic activity">
    <reaction evidence="9">
        <text>L-threonyl-[protein] + ATP = O-phospho-L-threonyl-[protein] + ADP + H(+)</text>
        <dbReference type="Rhea" id="RHEA:46608"/>
        <dbReference type="Rhea" id="RHEA-COMP:11060"/>
        <dbReference type="Rhea" id="RHEA-COMP:11605"/>
        <dbReference type="ChEBI" id="CHEBI:15378"/>
        <dbReference type="ChEBI" id="CHEBI:30013"/>
        <dbReference type="ChEBI" id="CHEBI:30616"/>
        <dbReference type="ChEBI" id="CHEBI:61977"/>
        <dbReference type="ChEBI" id="CHEBI:456216"/>
        <dbReference type="EC" id="2.7.11.1"/>
    </reaction>
</comment>
<dbReference type="FunFam" id="1.10.510.10:FF:001298">
    <property type="entry name" value="STE20-like kinase"/>
    <property type="match status" value="1"/>
</dbReference>
<keyword evidence="8 11" id="KW-0067">ATP-binding</keyword>
<proteinExistence type="inferred from homology"/>
<keyword evidence="5" id="KW-0808">Transferase</keyword>
<evidence type="ECO:0000256" key="6">
    <source>
        <dbReference type="ARBA" id="ARBA00022741"/>
    </source>
</evidence>
<feature type="domain" description="Protein kinase" evidence="14">
    <location>
        <begin position="34"/>
        <end position="292"/>
    </location>
</feature>
<feature type="region of interest" description="Disordered" evidence="13">
    <location>
        <begin position="958"/>
        <end position="1026"/>
    </location>
</feature>
<accession>A0AAD7S4Q6</accession>
<evidence type="ECO:0000256" key="9">
    <source>
        <dbReference type="ARBA" id="ARBA00047899"/>
    </source>
</evidence>
<feature type="region of interest" description="Disordered" evidence="13">
    <location>
        <begin position="440"/>
        <end position="473"/>
    </location>
</feature>
<feature type="compositionally biased region" description="Basic and acidic residues" evidence="13">
    <location>
        <begin position="796"/>
        <end position="825"/>
    </location>
</feature>
<evidence type="ECO:0000256" key="8">
    <source>
        <dbReference type="ARBA" id="ARBA00022840"/>
    </source>
</evidence>
<feature type="compositionally biased region" description="Basic and acidic residues" evidence="13">
    <location>
        <begin position="1014"/>
        <end position="1026"/>
    </location>
</feature>
<dbReference type="SMART" id="SM00220">
    <property type="entry name" value="S_TKc"/>
    <property type="match status" value="1"/>
</dbReference>
<feature type="region of interest" description="Disordered" evidence="13">
    <location>
        <begin position="1357"/>
        <end position="1396"/>
    </location>
</feature>
<evidence type="ECO:0000256" key="12">
    <source>
        <dbReference type="SAM" id="Coils"/>
    </source>
</evidence>
<evidence type="ECO:0000256" key="11">
    <source>
        <dbReference type="PROSITE-ProRule" id="PRU10141"/>
    </source>
</evidence>
<evidence type="ECO:0000256" key="10">
    <source>
        <dbReference type="ARBA" id="ARBA00048679"/>
    </source>
</evidence>
<feature type="compositionally biased region" description="Basic and acidic residues" evidence="13">
    <location>
        <begin position="889"/>
        <end position="902"/>
    </location>
</feature>
<dbReference type="InterPro" id="IPR022165">
    <property type="entry name" value="PKK"/>
</dbReference>
<feature type="compositionally biased region" description="Basic and acidic residues" evidence="13">
    <location>
        <begin position="741"/>
        <end position="750"/>
    </location>
</feature>
<feature type="region of interest" description="Disordered" evidence="13">
    <location>
        <begin position="353"/>
        <end position="409"/>
    </location>
</feature>
<feature type="binding site" evidence="11">
    <location>
        <position position="63"/>
    </location>
    <ligand>
        <name>ATP</name>
        <dbReference type="ChEBI" id="CHEBI:30616"/>
    </ligand>
</feature>
<feature type="compositionally biased region" description="Basic and acidic residues" evidence="13">
    <location>
        <begin position="842"/>
        <end position="878"/>
    </location>
</feature>
<feature type="compositionally biased region" description="Basic and acidic residues" evidence="13">
    <location>
        <begin position="370"/>
        <end position="386"/>
    </location>
</feature>
<feature type="compositionally biased region" description="Acidic residues" evidence="13">
    <location>
        <begin position="782"/>
        <end position="795"/>
    </location>
</feature>
<keyword evidence="7" id="KW-0418">Kinase</keyword>
<dbReference type="Pfam" id="PF00069">
    <property type="entry name" value="Pkinase"/>
    <property type="match status" value="1"/>
</dbReference>
<feature type="coiled-coil region" evidence="12">
    <location>
        <begin position="1130"/>
        <end position="1161"/>
    </location>
</feature>
<feature type="coiled-coil region" evidence="12">
    <location>
        <begin position="1031"/>
        <end position="1098"/>
    </location>
</feature>
<feature type="compositionally biased region" description="Basic residues" evidence="13">
    <location>
        <begin position="903"/>
        <end position="916"/>
    </location>
</feature>
<comment type="caution">
    <text evidence="15">The sequence shown here is derived from an EMBL/GenBank/DDBJ whole genome shotgun (WGS) entry which is preliminary data.</text>
</comment>
<feature type="compositionally biased region" description="Basic and acidic residues" evidence="13">
    <location>
        <begin position="1357"/>
        <end position="1382"/>
    </location>
</feature>
<comment type="catalytic activity">
    <reaction evidence="10">
        <text>L-seryl-[protein] + ATP = O-phospho-L-seryl-[protein] + ADP + H(+)</text>
        <dbReference type="Rhea" id="RHEA:17989"/>
        <dbReference type="Rhea" id="RHEA-COMP:9863"/>
        <dbReference type="Rhea" id="RHEA-COMP:11604"/>
        <dbReference type="ChEBI" id="CHEBI:15378"/>
        <dbReference type="ChEBI" id="CHEBI:29999"/>
        <dbReference type="ChEBI" id="CHEBI:30616"/>
        <dbReference type="ChEBI" id="CHEBI:83421"/>
        <dbReference type="ChEBI" id="CHEBI:456216"/>
        <dbReference type="EC" id="2.7.11.1"/>
    </reaction>
</comment>
<feature type="compositionally biased region" description="Polar residues" evidence="13">
    <location>
        <begin position="771"/>
        <end position="780"/>
    </location>
</feature>
<dbReference type="InterPro" id="IPR008271">
    <property type="entry name" value="Ser/Thr_kinase_AS"/>
</dbReference>
<dbReference type="EC" id="2.7.11.1" evidence="2"/>
<dbReference type="PROSITE" id="PS00107">
    <property type="entry name" value="PROTEIN_KINASE_ATP"/>
    <property type="match status" value="1"/>
</dbReference>
<sequence>MASLLMRMFRLGAEKKRVKQYENLKREEDPRESWETLGELGDGAFGKVYKARSQTTGSLAAAKVIEVRSEEQLEDYITEIDILATCRHGNIVGLLHATFFEGWLWILIEFCPGGALDDIMLELERGLSEQQISEVCCQTLQALCYLHQRHIIHRDLKAGNILLTLEGQVKLADFGVSAQNTNTLQRRATFIGTPYWMAPEVILCETSKDNPYSCKADIWSLGITLLEAAETEPPHHSLNPMRVLLKITKSPPPTLTNPRLWSSHFQDFLRRVLQKRPEGRWGAQQLLAHPFSCAGRDGRALKELIAEAKAEVTEEIEAESLSDLHQSLAEEMSLDPEKGRVGVPSEARVIDGGLTQSQSPQDTPSAVEVCSDHPEGGCKLPAHPEGDSGPAVTRRVSRGGEKAQKRARRLSVPGTLLSLFTSSSRRCKSGFWGDNLVVVGQNQPNRPDRSAGRQGGTDSAERESTEACSEVQDKSLVLAETEEAEASAAGFQEQVPEVVWAEEQALESPETGPEPADTQTVSEALTGMSELCPVLNESSKMVMSGDDTGGEVLEARTLENCHGTAPTFQIMEVCLRSLQGALIPALSLEMPQTHVEPGSGHMVTDYLDLSIQDGAVKQASVVTWTIGHTGKDEKARGEKNEEWEAEGSGDGEREREEKEEVGRRNDVAPAEEDGEGGQEKREEGGKELEEADGGRVEEEEKREGGSKKIKEVVCRVAAREKRDRMEGEGGPNASLTNADKLVMHTERGEGENIGEGVEATQPGEEEVLTKNKMQTGFSQSQGEEEREGGDEDGRQEEEVLTEKGEERKEVGSEEGKRGNGERRGEQMTVGHLIETDIIVRGVVEEEEKKREGGKEGKEKERENKDAQPTECNSAREEKADEGEVGLMETDAKDREREAEEGKKWRKNKEKGSIRAKKSTKRLNFVWDVLGERQEQGKRGGAEEEGGIVVNGSAGAALRLTEDQPTSAKTDRENPIPTGSGPEGEFSHNRKTIKKTRKFMVDGQEMSVTTSKVISDSDRKEQQMRSVRRQELHALKLLQREEQREYAQLEQRLQQQREQMFRHIEQEMTGKKQYYDGELERVERQYRQQSEKMESEHTTRLRDEAHRLKAQQERELTRRAAALGADPREEQRFLQRQQQELNDSLQRAVQEHKRKVASMEWEITVKSQQLKRARESVIWELEQRHLQEKYHLFKQQVKEQFSLQRQQLTKRHSKDKDRASRFHQSLLEEQRSLQTQERTRLQRCQRAATKAWLAQCKLDLRAQGLAGPEHRQRLTQFLSEEEARQKQEKQSLQQSHEAQLRELQEQCDTNNAELQQIQNEKLQLLVDKEKKKIRGLEDEHTLELNEWRDKLASRKEVLEEDLARRRREKEGARRRGSEPESRNTSRRPRFFPSMSFS</sequence>
<evidence type="ECO:0000256" key="13">
    <source>
        <dbReference type="SAM" id="MobiDB-lite"/>
    </source>
</evidence>
<keyword evidence="3" id="KW-0723">Serine/threonine-protein kinase</keyword>
<dbReference type="InterPro" id="IPR017441">
    <property type="entry name" value="Protein_kinase_ATP_BS"/>
</dbReference>
<evidence type="ECO:0000256" key="7">
    <source>
        <dbReference type="ARBA" id="ARBA00022777"/>
    </source>
</evidence>
<dbReference type="Gene3D" id="3.30.200.20">
    <property type="entry name" value="Phosphorylase Kinase, domain 1"/>
    <property type="match status" value="1"/>
</dbReference>
<dbReference type="Proteomes" id="UP001221898">
    <property type="component" value="Unassembled WGS sequence"/>
</dbReference>
<evidence type="ECO:0000313" key="16">
    <source>
        <dbReference type="Proteomes" id="UP001221898"/>
    </source>
</evidence>
<feature type="compositionally biased region" description="Basic and acidic residues" evidence="13">
    <location>
        <begin position="631"/>
        <end position="642"/>
    </location>
</feature>
<feature type="compositionally biased region" description="Basic residues" evidence="13">
    <location>
        <begin position="988"/>
        <end position="997"/>
    </location>
</feature>
<gene>
    <name evidence="15" type="ORF">AAFF_G00027860</name>
</gene>
<evidence type="ECO:0000313" key="15">
    <source>
        <dbReference type="EMBL" id="KAJ8395903.1"/>
    </source>
</evidence>
<evidence type="ECO:0000259" key="14">
    <source>
        <dbReference type="PROSITE" id="PS50011"/>
    </source>
</evidence>
<dbReference type="PANTHER" id="PTHR46538">
    <property type="entry name" value="PROTEIN KINASE DOMAIN-CONTAINING PROTEIN"/>
    <property type="match status" value="1"/>
</dbReference>
<dbReference type="Gene3D" id="1.10.510.10">
    <property type="entry name" value="Transferase(Phosphotransferase) domain 1"/>
    <property type="match status" value="1"/>
</dbReference>
<dbReference type="InterPro" id="IPR000719">
    <property type="entry name" value="Prot_kinase_dom"/>
</dbReference>
<keyword evidence="4" id="KW-0597">Phosphoprotein</keyword>
<dbReference type="SUPFAM" id="SSF56112">
    <property type="entry name" value="Protein kinase-like (PK-like)"/>
    <property type="match status" value="1"/>
</dbReference>
<feature type="compositionally biased region" description="Polar residues" evidence="13">
    <location>
        <begin position="354"/>
        <end position="364"/>
    </location>
</feature>
<evidence type="ECO:0000256" key="5">
    <source>
        <dbReference type="ARBA" id="ARBA00022679"/>
    </source>
</evidence>
<keyword evidence="12" id="KW-0175">Coiled coil</keyword>
<feature type="region of interest" description="Disordered" evidence="13">
    <location>
        <begin position="1279"/>
        <end position="1298"/>
    </location>
</feature>
<dbReference type="PROSITE" id="PS50011">
    <property type="entry name" value="PROTEIN_KINASE_DOM"/>
    <property type="match status" value="1"/>
</dbReference>
<keyword evidence="16" id="KW-1185">Reference proteome</keyword>
<evidence type="ECO:0000256" key="2">
    <source>
        <dbReference type="ARBA" id="ARBA00012513"/>
    </source>
</evidence>
<comment type="similarity">
    <text evidence="1">Belongs to the protein kinase superfamily. STE Ser/Thr protein kinase family. STE20 subfamily.</text>
</comment>
<dbReference type="Pfam" id="PF12474">
    <property type="entry name" value="PKK"/>
    <property type="match status" value="2"/>
</dbReference>
<dbReference type="PROSITE" id="PS00108">
    <property type="entry name" value="PROTEIN_KINASE_ST"/>
    <property type="match status" value="1"/>
</dbReference>
<dbReference type="PANTHER" id="PTHR46538:SF4">
    <property type="entry name" value="NON-SPECIFIC SERINE_THREONINE PROTEIN KINASE"/>
    <property type="match status" value="1"/>
</dbReference>
<dbReference type="EMBL" id="JAINUG010000112">
    <property type="protein sequence ID" value="KAJ8395903.1"/>
    <property type="molecule type" value="Genomic_DNA"/>
</dbReference>
<evidence type="ECO:0000256" key="4">
    <source>
        <dbReference type="ARBA" id="ARBA00022553"/>
    </source>
</evidence>
<evidence type="ECO:0000256" key="1">
    <source>
        <dbReference type="ARBA" id="ARBA00008874"/>
    </source>
</evidence>
<feature type="region of interest" description="Disordered" evidence="13">
    <location>
        <begin position="631"/>
        <end position="916"/>
    </location>
</feature>
<feature type="compositionally biased region" description="Basic and acidic residues" evidence="13">
    <location>
        <begin position="677"/>
        <end position="727"/>
    </location>
</feature>
<feature type="compositionally biased region" description="Basic and acidic residues" evidence="13">
    <location>
        <begin position="650"/>
        <end position="666"/>
    </location>
</feature>